<evidence type="ECO:0000313" key="2">
    <source>
        <dbReference type="Proteomes" id="UP000325081"/>
    </source>
</evidence>
<dbReference type="PANTHER" id="PTHR45786">
    <property type="entry name" value="DNA BINDING PROTEIN-LIKE"/>
    <property type="match status" value="1"/>
</dbReference>
<gene>
    <name evidence="1" type="ORF">STAS_11876</name>
</gene>
<proteinExistence type="predicted"/>
<feature type="non-terminal residue" evidence="1">
    <location>
        <position position="169"/>
    </location>
</feature>
<dbReference type="PANTHER" id="PTHR45786:SF74">
    <property type="entry name" value="ATP-DEPENDENT DNA HELICASE"/>
    <property type="match status" value="1"/>
</dbReference>
<dbReference type="EMBL" id="BKCP01004984">
    <property type="protein sequence ID" value="GER35584.1"/>
    <property type="molecule type" value="Genomic_DNA"/>
</dbReference>
<accession>A0A5A7PS51</accession>
<organism evidence="1 2">
    <name type="scientific">Striga asiatica</name>
    <name type="common">Asiatic witchweed</name>
    <name type="synonym">Buchnera asiatica</name>
    <dbReference type="NCBI Taxonomy" id="4170"/>
    <lineage>
        <taxon>Eukaryota</taxon>
        <taxon>Viridiplantae</taxon>
        <taxon>Streptophyta</taxon>
        <taxon>Embryophyta</taxon>
        <taxon>Tracheophyta</taxon>
        <taxon>Spermatophyta</taxon>
        <taxon>Magnoliopsida</taxon>
        <taxon>eudicotyledons</taxon>
        <taxon>Gunneridae</taxon>
        <taxon>Pentapetalae</taxon>
        <taxon>asterids</taxon>
        <taxon>lamiids</taxon>
        <taxon>Lamiales</taxon>
        <taxon>Orobanchaceae</taxon>
        <taxon>Buchnereae</taxon>
        <taxon>Striga</taxon>
    </lineage>
</organism>
<name>A0A5A7PS51_STRAF</name>
<keyword evidence="2" id="KW-1185">Reference proteome</keyword>
<reference evidence="2" key="1">
    <citation type="journal article" date="2019" name="Curr. Biol.">
        <title>Genome Sequence of Striga asiatica Provides Insight into the Evolution of Plant Parasitism.</title>
        <authorList>
            <person name="Yoshida S."/>
            <person name="Kim S."/>
            <person name="Wafula E.K."/>
            <person name="Tanskanen J."/>
            <person name="Kim Y.M."/>
            <person name="Honaas L."/>
            <person name="Yang Z."/>
            <person name="Spallek T."/>
            <person name="Conn C.E."/>
            <person name="Ichihashi Y."/>
            <person name="Cheong K."/>
            <person name="Cui S."/>
            <person name="Der J.P."/>
            <person name="Gundlach H."/>
            <person name="Jiao Y."/>
            <person name="Hori C."/>
            <person name="Ishida J.K."/>
            <person name="Kasahara H."/>
            <person name="Kiba T."/>
            <person name="Kim M.S."/>
            <person name="Koo N."/>
            <person name="Laohavisit A."/>
            <person name="Lee Y.H."/>
            <person name="Lumba S."/>
            <person name="McCourt P."/>
            <person name="Mortimer J.C."/>
            <person name="Mutuku J.M."/>
            <person name="Nomura T."/>
            <person name="Sasaki-Sekimoto Y."/>
            <person name="Seto Y."/>
            <person name="Wang Y."/>
            <person name="Wakatake T."/>
            <person name="Sakakibara H."/>
            <person name="Demura T."/>
            <person name="Yamaguchi S."/>
            <person name="Yoneyama K."/>
            <person name="Manabe R.I."/>
            <person name="Nelson D.C."/>
            <person name="Schulman A.H."/>
            <person name="Timko M.P."/>
            <person name="dePamphilis C.W."/>
            <person name="Choi D."/>
            <person name="Shirasu K."/>
        </authorList>
    </citation>
    <scope>NUCLEOTIDE SEQUENCE [LARGE SCALE GENOMIC DNA]</scope>
    <source>
        <strain evidence="2">cv. UVA1</strain>
    </source>
</reference>
<dbReference type="Proteomes" id="UP000325081">
    <property type="component" value="Unassembled WGS sequence"/>
</dbReference>
<dbReference type="AlphaFoldDB" id="A0A5A7PS51"/>
<evidence type="ECO:0000313" key="1">
    <source>
        <dbReference type="EMBL" id="GER35584.1"/>
    </source>
</evidence>
<dbReference type="OrthoDB" id="1718834at2759"/>
<comment type="caution">
    <text evidence="1">The sequence shown here is derived from an EMBL/GenBank/DDBJ whole genome shotgun (WGS) entry which is preliminary data.</text>
</comment>
<protein>
    <submittedName>
        <fullName evidence="1">Phosphatidylinositol 3,5-trisphosphate 5-phosphatase 2</fullName>
    </submittedName>
</protein>
<sequence>MFSFTSLGVKLDKDLASAKQGVYTFRAQGVVYHDLPCLLLKYFQLYFVETEREVENRINIFRNSSLSECTVNKLISVLEVNPYAKGFRRLKDYPSMDEGCKIRPVRNNVNIPFECDIVIYAHSGDRHRIKHSFGCYDPLQYLLLFPKGDVSWHQNILKLAANEHYRQKQ</sequence>